<dbReference type="Pfam" id="PF04479">
    <property type="entry name" value="RTA1"/>
    <property type="match status" value="1"/>
</dbReference>
<organism evidence="6 7">
    <name type="scientific">Coniophora puteana (strain RWD-64-598)</name>
    <name type="common">Brown rot fungus</name>
    <dbReference type="NCBI Taxonomy" id="741705"/>
    <lineage>
        <taxon>Eukaryota</taxon>
        <taxon>Fungi</taxon>
        <taxon>Dikarya</taxon>
        <taxon>Basidiomycota</taxon>
        <taxon>Agaricomycotina</taxon>
        <taxon>Agaricomycetes</taxon>
        <taxon>Agaricomycetidae</taxon>
        <taxon>Boletales</taxon>
        <taxon>Coniophorineae</taxon>
        <taxon>Coniophoraceae</taxon>
        <taxon>Coniophora</taxon>
    </lineage>
</organism>
<dbReference type="GeneID" id="19205909"/>
<proteinExistence type="predicted"/>
<dbReference type="OrthoDB" id="3358017at2759"/>
<feature type="transmembrane region" description="Helical" evidence="5">
    <location>
        <begin position="34"/>
        <end position="52"/>
    </location>
</feature>
<dbReference type="PANTHER" id="PTHR31465:SF9">
    <property type="entry name" value="SPHINGOID LONG-CHAIN BASE TRANSPORTER RSB1"/>
    <property type="match status" value="1"/>
</dbReference>
<protein>
    <submittedName>
        <fullName evidence="6">RTA1-domain-containing protein</fullName>
    </submittedName>
</protein>
<evidence type="ECO:0000256" key="4">
    <source>
        <dbReference type="ARBA" id="ARBA00023136"/>
    </source>
</evidence>
<keyword evidence="2 5" id="KW-0812">Transmembrane</keyword>
<feature type="transmembrane region" description="Helical" evidence="5">
    <location>
        <begin position="171"/>
        <end position="195"/>
    </location>
</feature>
<evidence type="ECO:0000256" key="2">
    <source>
        <dbReference type="ARBA" id="ARBA00022692"/>
    </source>
</evidence>
<feature type="transmembrane region" description="Helical" evidence="5">
    <location>
        <begin position="93"/>
        <end position="114"/>
    </location>
</feature>
<dbReference type="EMBL" id="JH711584">
    <property type="protein sequence ID" value="EIW77042.1"/>
    <property type="molecule type" value="Genomic_DNA"/>
</dbReference>
<comment type="caution">
    <text evidence="6">The sequence shown here is derived from an EMBL/GenBank/DDBJ whole genome shotgun (WGS) entry which is preliminary data.</text>
</comment>
<accession>A0A5M3MCQ8</accession>
<evidence type="ECO:0000313" key="7">
    <source>
        <dbReference type="Proteomes" id="UP000053558"/>
    </source>
</evidence>
<dbReference type="KEGG" id="cput:CONPUDRAFT_168070"/>
<evidence type="ECO:0000256" key="1">
    <source>
        <dbReference type="ARBA" id="ARBA00004141"/>
    </source>
</evidence>
<dbReference type="Proteomes" id="UP000053558">
    <property type="component" value="Unassembled WGS sequence"/>
</dbReference>
<dbReference type="AlphaFoldDB" id="A0A5M3MCQ8"/>
<evidence type="ECO:0000256" key="5">
    <source>
        <dbReference type="SAM" id="Phobius"/>
    </source>
</evidence>
<dbReference type="RefSeq" id="XP_007772496.1">
    <property type="nucleotide sequence ID" value="XM_007774306.1"/>
</dbReference>
<evidence type="ECO:0000256" key="3">
    <source>
        <dbReference type="ARBA" id="ARBA00022989"/>
    </source>
</evidence>
<reference evidence="7" key="1">
    <citation type="journal article" date="2012" name="Science">
        <title>The Paleozoic origin of enzymatic lignin decomposition reconstructed from 31 fungal genomes.</title>
        <authorList>
            <person name="Floudas D."/>
            <person name="Binder M."/>
            <person name="Riley R."/>
            <person name="Barry K."/>
            <person name="Blanchette R.A."/>
            <person name="Henrissat B."/>
            <person name="Martinez A.T."/>
            <person name="Otillar R."/>
            <person name="Spatafora J.W."/>
            <person name="Yadav J.S."/>
            <person name="Aerts A."/>
            <person name="Benoit I."/>
            <person name="Boyd A."/>
            <person name="Carlson A."/>
            <person name="Copeland A."/>
            <person name="Coutinho P.M."/>
            <person name="de Vries R.P."/>
            <person name="Ferreira P."/>
            <person name="Findley K."/>
            <person name="Foster B."/>
            <person name="Gaskell J."/>
            <person name="Glotzer D."/>
            <person name="Gorecki P."/>
            <person name="Heitman J."/>
            <person name="Hesse C."/>
            <person name="Hori C."/>
            <person name="Igarashi K."/>
            <person name="Jurgens J.A."/>
            <person name="Kallen N."/>
            <person name="Kersten P."/>
            <person name="Kohler A."/>
            <person name="Kuees U."/>
            <person name="Kumar T.K.A."/>
            <person name="Kuo A."/>
            <person name="LaButti K."/>
            <person name="Larrondo L.F."/>
            <person name="Lindquist E."/>
            <person name="Ling A."/>
            <person name="Lombard V."/>
            <person name="Lucas S."/>
            <person name="Lundell T."/>
            <person name="Martin R."/>
            <person name="McLaughlin D.J."/>
            <person name="Morgenstern I."/>
            <person name="Morin E."/>
            <person name="Murat C."/>
            <person name="Nagy L.G."/>
            <person name="Nolan M."/>
            <person name="Ohm R.A."/>
            <person name="Patyshakuliyeva A."/>
            <person name="Rokas A."/>
            <person name="Ruiz-Duenas F.J."/>
            <person name="Sabat G."/>
            <person name="Salamov A."/>
            <person name="Samejima M."/>
            <person name="Schmutz J."/>
            <person name="Slot J.C."/>
            <person name="St John F."/>
            <person name="Stenlid J."/>
            <person name="Sun H."/>
            <person name="Sun S."/>
            <person name="Syed K."/>
            <person name="Tsang A."/>
            <person name="Wiebenga A."/>
            <person name="Young D."/>
            <person name="Pisabarro A."/>
            <person name="Eastwood D.C."/>
            <person name="Martin F."/>
            <person name="Cullen D."/>
            <person name="Grigoriev I.V."/>
            <person name="Hibbett D.S."/>
        </authorList>
    </citation>
    <scope>NUCLEOTIDE SEQUENCE [LARGE SCALE GENOMIC DNA]</scope>
    <source>
        <strain evidence="7">RWD-64-598 SS2</strain>
    </source>
</reference>
<dbReference type="GO" id="GO:0000324">
    <property type="term" value="C:fungal-type vacuole"/>
    <property type="evidence" value="ECO:0007669"/>
    <property type="project" value="TreeGrafter"/>
</dbReference>
<evidence type="ECO:0000313" key="6">
    <source>
        <dbReference type="EMBL" id="EIW77042.1"/>
    </source>
</evidence>
<feature type="transmembrane region" description="Helical" evidence="5">
    <location>
        <begin position="134"/>
        <end position="159"/>
    </location>
</feature>
<dbReference type="InterPro" id="IPR007568">
    <property type="entry name" value="RTA1"/>
</dbReference>
<keyword evidence="4 5" id="KW-0472">Membrane</keyword>
<feature type="transmembrane region" description="Helical" evidence="5">
    <location>
        <begin position="265"/>
        <end position="283"/>
    </location>
</feature>
<dbReference type="GO" id="GO:0005886">
    <property type="term" value="C:plasma membrane"/>
    <property type="evidence" value="ECO:0007669"/>
    <property type="project" value="TreeGrafter"/>
</dbReference>
<sequence length="290" mass="32197">MTSYEISTMLTARDNVTATAAAVHSPYGYVPWESAGVIFALLFGITTLVHLVQSFRYGMKFLLPTAVLCGVFEIIGWGARLYSHFQPHQQNPYIIQIVTTIVAPIPLTAANFIILERIIRKLGPRYSRLSPRNYLRLFLATDVVAFLIQAGGGTIAANATTLSGANQGGNIMLGGIIIQLVFMILFIGLTAEVFYRYNVDASIRQPTDEEKLEEVPFLLSDHPRTLVMIEAGAFSTFCLLVRAVYRTIELADGWDGTVILTQSYFIIFDALMVTLAMFAINFFHPGYLLH</sequence>
<feature type="transmembrane region" description="Helical" evidence="5">
    <location>
        <begin position="61"/>
        <end position="81"/>
    </location>
</feature>
<comment type="subcellular location">
    <subcellularLocation>
        <location evidence="1">Membrane</location>
        <topology evidence="1">Multi-pass membrane protein</topology>
    </subcellularLocation>
</comment>
<dbReference type="PANTHER" id="PTHR31465">
    <property type="entry name" value="PROTEIN RTA1-RELATED"/>
    <property type="match status" value="1"/>
</dbReference>
<gene>
    <name evidence="6" type="ORF">CONPUDRAFT_168070</name>
</gene>
<keyword evidence="3 5" id="KW-1133">Transmembrane helix</keyword>
<dbReference type="OMA" id="LWIFSAC"/>
<keyword evidence="7" id="KW-1185">Reference proteome</keyword>
<name>A0A5M3MCQ8_CONPW</name>